<dbReference type="Gene3D" id="3.40.50.720">
    <property type="entry name" value="NAD(P)-binding Rossmann-like Domain"/>
    <property type="match status" value="2"/>
</dbReference>
<gene>
    <name evidence="4" type="ORF">CBM15_00620</name>
</gene>
<evidence type="ECO:0000313" key="4">
    <source>
        <dbReference type="EMBL" id="OUZ40989.1"/>
    </source>
</evidence>
<organism evidence="4 5">
    <name type="scientific">Solibacillus kalamii</name>
    <dbReference type="NCBI Taxonomy" id="1748298"/>
    <lineage>
        <taxon>Bacteria</taxon>
        <taxon>Bacillati</taxon>
        <taxon>Bacillota</taxon>
        <taxon>Bacilli</taxon>
        <taxon>Bacillales</taxon>
        <taxon>Caryophanaceae</taxon>
        <taxon>Solibacillus</taxon>
    </lineage>
</organism>
<keyword evidence="2" id="KW-0472">Membrane</keyword>
<feature type="transmembrane region" description="Helical" evidence="2">
    <location>
        <begin position="41"/>
        <end position="62"/>
    </location>
</feature>
<dbReference type="EMBL" id="NHNT01000001">
    <property type="protein sequence ID" value="OUZ40989.1"/>
    <property type="molecule type" value="Genomic_DNA"/>
</dbReference>
<name>A0ABX3ZN17_9BACL</name>
<dbReference type="InterPro" id="IPR003869">
    <property type="entry name" value="Polysac_CapD-like"/>
</dbReference>
<dbReference type="RefSeq" id="WP_087615774.1">
    <property type="nucleotide sequence ID" value="NZ_JAFBEY010000002.1"/>
</dbReference>
<comment type="caution">
    <text evidence="4">The sequence shown here is derived from an EMBL/GenBank/DDBJ whole genome shotgun (WGS) entry which is preliminary data.</text>
</comment>
<dbReference type="Pfam" id="PF13727">
    <property type="entry name" value="CoA_binding_3"/>
    <property type="match status" value="1"/>
</dbReference>
<feature type="transmembrane region" description="Helical" evidence="2">
    <location>
        <begin position="74"/>
        <end position="95"/>
    </location>
</feature>
<reference evidence="4 5" key="1">
    <citation type="journal article" date="2017" name="Int. J. Syst. Evol. Microbiol.">
        <title>Solibacillus kalamii sp. nov., isolated from a high-efficiency particulate arrestance filter system used in the International Space Station.</title>
        <authorList>
            <person name="Checinska Sielaff A."/>
            <person name="Kumar R.M."/>
            <person name="Pal D."/>
            <person name="Mayilraj S."/>
            <person name="Venkateswaran K."/>
        </authorList>
    </citation>
    <scope>NUCLEOTIDE SEQUENCE [LARGE SCALE GENOMIC DNA]</scope>
    <source>
        <strain evidence="4 5">ISSFR-015</strain>
    </source>
</reference>
<dbReference type="SUPFAM" id="SSF51735">
    <property type="entry name" value="NAD(P)-binding Rossmann-fold domains"/>
    <property type="match status" value="2"/>
</dbReference>
<dbReference type="Proteomes" id="UP000196594">
    <property type="component" value="Unassembled WGS sequence"/>
</dbReference>
<sequence>MNYRRRYAVFFILDSIIVLTAIYISYWLLHPTVEVYTNKTLFISAITLLIAHHIVANIYKLYSRIWAVASIRELIIIGVAVTISVVMAMIMQQLINGDIYFRVLMITWLLHIIMIGGSRFLLRLLHEKRKIKFDGEAIRVLIVGAGQAGTILARNISRDEYSEYQIVGYVDDDPNKKHLTLVDYRVLGTTKEIKKIVEKKGVQEIILAVPSLPKSEMKALFERCSTTDANVKIMPKIEDVLTGKVTVNDMEEVNIEDLLGRDEVKLDMLAISEGITNKVILVTGAGGSIGSEICRQVMKFQPKQLLLLGHGENSIYSIHLELTEQYKNSGIEMLPVIADVQDRNRIFEVIRTYKPDAIYHAAAHKHVPLMEANPLEAIKNNVFGTKNVADAAHAVGVDRFVLVSTDKAVNPPNVMGSTKRIAEMIVQNLATQSKTTFAAVRFGNVLGSRGSVVPRFKAQIAAGGPVTVTHPEMTRYFMTIPEASRLVLQAGALAHGGEVFVLDMGEPVYITDLAKNLIRLSGFKEEEIGIEYSGIRPGEKMFEELLSPDEIQEEHVYPKIHVGKANCMTAKQLEILLNELEQQNNLELKEKVIAVANGRWEVVSHF</sequence>
<evidence type="ECO:0000256" key="2">
    <source>
        <dbReference type="SAM" id="Phobius"/>
    </source>
</evidence>
<feature type="transmembrane region" description="Helical" evidence="2">
    <location>
        <begin position="101"/>
        <end position="122"/>
    </location>
</feature>
<dbReference type="InterPro" id="IPR036291">
    <property type="entry name" value="NAD(P)-bd_dom_sf"/>
</dbReference>
<feature type="domain" description="Polysaccharide biosynthesis protein CapD-like" evidence="3">
    <location>
        <begin position="280"/>
        <end position="562"/>
    </location>
</feature>
<keyword evidence="2" id="KW-0812">Transmembrane</keyword>
<keyword evidence="2" id="KW-1133">Transmembrane helix</keyword>
<evidence type="ECO:0000259" key="3">
    <source>
        <dbReference type="Pfam" id="PF02719"/>
    </source>
</evidence>
<evidence type="ECO:0000313" key="5">
    <source>
        <dbReference type="Proteomes" id="UP000196594"/>
    </source>
</evidence>
<dbReference type="Pfam" id="PF02719">
    <property type="entry name" value="Polysacc_synt_2"/>
    <property type="match status" value="1"/>
</dbReference>
<dbReference type="PANTHER" id="PTHR43318:SF1">
    <property type="entry name" value="POLYSACCHARIDE BIOSYNTHESIS PROTEIN EPSC-RELATED"/>
    <property type="match status" value="1"/>
</dbReference>
<evidence type="ECO:0000256" key="1">
    <source>
        <dbReference type="ARBA" id="ARBA00007430"/>
    </source>
</evidence>
<accession>A0ABX3ZN17</accession>
<dbReference type="CDD" id="cd05237">
    <property type="entry name" value="UDP_invert_4-6DH_SDR_e"/>
    <property type="match status" value="1"/>
</dbReference>
<dbReference type="PANTHER" id="PTHR43318">
    <property type="entry name" value="UDP-N-ACETYLGLUCOSAMINE 4,6-DEHYDRATASE"/>
    <property type="match status" value="1"/>
</dbReference>
<comment type="similarity">
    <text evidence="1">Belongs to the polysaccharide synthase family.</text>
</comment>
<feature type="transmembrane region" description="Helical" evidence="2">
    <location>
        <begin position="7"/>
        <end position="29"/>
    </location>
</feature>
<proteinExistence type="inferred from homology"/>
<keyword evidence="5" id="KW-1185">Reference proteome</keyword>
<dbReference type="InterPro" id="IPR051203">
    <property type="entry name" value="Polysaccharide_Synthase-Rel"/>
</dbReference>
<protein>
    <recommendedName>
        <fullName evidence="3">Polysaccharide biosynthesis protein CapD-like domain-containing protein</fullName>
    </recommendedName>
</protein>